<keyword evidence="4" id="KW-0804">Transcription</keyword>
<dbReference type="GO" id="GO:0003899">
    <property type="term" value="F:DNA-directed RNA polymerase activity"/>
    <property type="evidence" value="ECO:0007669"/>
    <property type="project" value="EnsemblFungi"/>
</dbReference>
<dbReference type="PANTHER" id="PTHR11239">
    <property type="entry name" value="DNA-DIRECTED RNA POLYMERASE"/>
    <property type="match status" value="1"/>
</dbReference>
<evidence type="ECO:0000256" key="4">
    <source>
        <dbReference type="PIRNR" id="PIRNR005586"/>
    </source>
</evidence>
<dbReference type="Proteomes" id="UP000003163">
    <property type="component" value="Unassembled WGS sequence"/>
</dbReference>
<dbReference type="InterPro" id="IPR012164">
    <property type="entry name" value="Rpa12/Rpb9/Rpc10/TFS"/>
</dbReference>
<reference evidence="9" key="2">
    <citation type="submission" date="2015-07" db="EMBL/GenBank/DDBJ databases">
        <title>Contrasting host-pathogen interactions and genome evolution in two generalist and specialist microsporidian pathogens of mosquitoes.</title>
        <authorList>
            <consortium name="The Broad Institute Genomics Platform"/>
            <consortium name="The Broad Institute Genome Sequencing Center for Infectious Disease"/>
            <person name="Cuomo C.A."/>
            <person name="Sanscrainte N.D."/>
            <person name="Goldberg J.M."/>
            <person name="Heiman D."/>
            <person name="Young S."/>
            <person name="Zeng Q."/>
            <person name="Becnel J.J."/>
            <person name="Birren B.W."/>
        </authorList>
    </citation>
    <scope>NUCLEOTIDE SEQUENCE [LARGE SCALE GENOMIC DNA]</scope>
    <source>
        <strain evidence="9">USNM 41457</strain>
    </source>
</reference>
<dbReference type="InterPro" id="IPR001222">
    <property type="entry name" value="Znf_TFIIS"/>
</dbReference>
<comment type="caution">
    <text evidence="8">The sequence shown here is derived from an EMBL/GenBank/DDBJ whole genome shotgun (WGS) entry which is preliminary data.</text>
</comment>
<dbReference type="AlphaFoldDB" id="A0A0L1P7B1"/>
<feature type="binding site" evidence="5">
    <location>
        <position position="24"/>
    </location>
    <ligand>
        <name>Zn(2+)</name>
        <dbReference type="ChEBI" id="CHEBI:29105"/>
        <label>1</label>
    </ligand>
</feature>
<dbReference type="GO" id="GO:0006386">
    <property type="term" value="P:termination of RNA polymerase III transcription"/>
    <property type="evidence" value="ECO:0007669"/>
    <property type="project" value="EnsemblFungi"/>
</dbReference>
<keyword evidence="2 6" id="KW-0863">Zinc-finger</keyword>
<organism evidence="8 9">
    <name type="scientific">Edhazardia aedis (strain USNM 41457)</name>
    <name type="common">Microsporidian parasite</name>
    <dbReference type="NCBI Taxonomy" id="1003232"/>
    <lineage>
        <taxon>Eukaryota</taxon>
        <taxon>Fungi</taxon>
        <taxon>Fungi incertae sedis</taxon>
        <taxon>Microsporidia</taxon>
        <taxon>Edhazardia</taxon>
    </lineage>
</organism>
<dbReference type="VEuPathDB" id="MicrosporidiaDB:EDEG_05088"/>
<feature type="binding site" evidence="5">
    <location>
        <position position="7"/>
    </location>
    <ligand>
        <name>Zn(2+)</name>
        <dbReference type="ChEBI" id="CHEBI:29105"/>
        <label>1</label>
    </ligand>
</feature>
<feature type="zinc finger region" description="C4-type" evidence="6">
    <location>
        <begin position="4"/>
        <end position="27"/>
    </location>
</feature>
<dbReference type="OMA" id="TISFECI"/>
<keyword evidence="4" id="KW-0539">Nucleus</keyword>
<keyword evidence="1 5" id="KW-0479">Metal-binding</keyword>
<evidence type="ECO:0000313" key="8">
    <source>
        <dbReference type="EMBL" id="KNH48529.1"/>
    </source>
</evidence>
<evidence type="ECO:0000259" key="7">
    <source>
        <dbReference type="PROSITE" id="PS51133"/>
    </source>
</evidence>
<dbReference type="SUPFAM" id="SSF57783">
    <property type="entry name" value="Zinc beta-ribbon"/>
    <property type="match status" value="1"/>
</dbReference>
<feature type="binding site" evidence="5">
    <location>
        <position position="93"/>
    </location>
    <ligand>
        <name>Zn(2+)</name>
        <dbReference type="ChEBI" id="CHEBI:29105"/>
        <label>2</label>
    </ligand>
</feature>
<evidence type="ECO:0000256" key="6">
    <source>
        <dbReference type="PIRSR" id="PIRSR005586-2"/>
    </source>
</evidence>
<dbReference type="GO" id="GO:0006384">
    <property type="term" value="P:transcription initiation at RNA polymerase III promoter"/>
    <property type="evidence" value="ECO:0007669"/>
    <property type="project" value="EnsemblFungi"/>
</dbReference>
<dbReference type="PANTHER" id="PTHR11239:SF12">
    <property type="entry name" value="DNA-DIRECTED RNA POLYMERASE III SUBUNIT RPC10"/>
    <property type="match status" value="1"/>
</dbReference>
<dbReference type="PROSITE" id="PS51133">
    <property type="entry name" value="ZF_TFIIS_2"/>
    <property type="match status" value="1"/>
</dbReference>
<evidence type="ECO:0000256" key="3">
    <source>
        <dbReference type="ARBA" id="ARBA00022833"/>
    </source>
</evidence>
<name>A0A0L1P7B1_EDHAE</name>
<dbReference type="PIRSF" id="PIRSF005586">
    <property type="entry name" value="RNApol_RpoM"/>
    <property type="match status" value="1"/>
</dbReference>
<dbReference type="Gene3D" id="2.20.25.10">
    <property type="match status" value="1"/>
</dbReference>
<feature type="domain" description="TFIIS-type" evidence="7">
    <location>
        <begin position="61"/>
        <end position="101"/>
    </location>
</feature>
<dbReference type="GO" id="GO:0042797">
    <property type="term" value="P:tRNA transcription by RNA polymerase III"/>
    <property type="evidence" value="ECO:0007669"/>
    <property type="project" value="EnsemblFungi"/>
</dbReference>
<comment type="similarity">
    <text evidence="4">Belongs to the archaeal rpoM/eukaryotic RPA12/RPB9/RPC11 RNA polymerase family.</text>
</comment>
<comment type="function">
    <text evidence="4">DNA-dependent RNA polymerase catalyzes the transcription of DNA into RNA using the four ribonucleoside triphosphates as substrates.</text>
</comment>
<dbReference type="GO" id="GO:0042780">
    <property type="term" value="P:tRNA 3'-end processing"/>
    <property type="evidence" value="ECO:0007669"/>
    <property type="project" value="EnsemblFungi"/>
</dbReference>
<dbReference type="InParanoid" id="A0A0L1P7B1"/>
<feature type="binding site" evidence="5">
    <location>
        <position position="4"/>
    </location>
    <ligand>
        <name>Zn(2+)</name>
        <dbReference type="ChEBI" id="CHEBI:29105"/>
        <label>1</label>
    </ligand>
</feature>
<accession>A0A0L1P7B1</accession>
<feature type="binding site" evidence="5">
    <location>
        <position position="68"/>
    </location>
    <ligand>
        <name>Zn(2+)</name>
        <dbReference type="ChEBI" id="CHEBI:29105"/>
        <label>2</label>
    </ligand>
</feature>
<evidence type="ECO:0000256" key="2">
    <source>
        <dbReference type="ARBA" id="ARBA00022771"/>
    </source>
</evidence>
<evidence type="ECO:0000256" key="1">
    <source>
        <dbReference type="ARBA" id="ARBA00022723"/>
    </source>
</evidence>
<gene>
    <name evidence="8" type="ORF">EDEG_05088</name>
</gene>
<feature type="binding site" evidence="5">
    <location>
        <position position="65"/>
    </location>
    <ligand>
        <name>Zn(2+)</name>
        <dbReference type="ChEBI" id="CHEBI:29105"/>
        <label>2</label>
    </ligand>
</feature>
<dbReference type="EMBL" id="AFBI03000046">
    <property type="protein sequence ID" value="KNH48529.1"/>
    <property type="molecule type" value="Genomic_DNA"/>
</dbReference>
<dbReference type="SMART" id="SM00440">
    <property type="entry name" value="ZnF_C2C2"/>
    <property type="match status" value="1"/>
</dbReference>
<keyword evidence="3 5" id="KW-0862">Zinc</keyword>
<feature type="binding site" evidence="5">
    <location>
        <position position="96"/>
    </location>
    <ligand>
        <name>Zn(2+)</name>
        <dbReference type="ChEBI" id="CHEBI:29105"/>
        <label>2</label>
    </ligand>
</feature>
<dbReference type="PROSITE" id="PS00466">
    <property type="entry name" value="ZF_TFIIS_1"/>
    <property type="match status" value="1"/>
</dbReference>
<dbReference type="Pfam" id="PF01096">
    <property type="entry name" value="Zn_ribbon_TFIIS"/>
    <property type="match status" value="1"/>
</dbReference>
<dbReference type="FunCoup" id="A0A0L1P7B1">
    <property type="interactions" value="80"/>
</dbReference>
<evidence type="ECO:0000256" key="5">
    <source>
        <dbReference type="PIRSR" id="PIRSR005586-1"/>
    </source>
</evidence>
<reference evidence="8 9" key="1">
    <citation type="submission" date="2011-08" db="EMBL/GenBank/DDBJ databases">
        <authorList>
            <person name="Liu Z.J."/>
            <person name="Shi F.L."/>
            <person name="Lu J.Q."/>
            <person name="Li M."/>
            <person name="Wang Z.L."/>
        </authorList>
    </citation>
    <scope>NUCLEOTIDE SEQUENCE [LARGE SCALE GENOMIC DNA]</scope>
    <source>
        <strain evidence="8 9">USNM 41457</strain>
    </source>
</reference>
<dbReference type="GO" id="GO:0005666">
    <property type="term" value="C:RNA polymerase III complex"/>
    <property type="evidence" value="ECO:0007669"/>
    <property type="project" value="EnsemblFungi"/>
</dbReference>
<comment type="subcellular location">
    <subcellularLocation>
        <location evidence="4">Nucleus</location>
    </subcellularLocation>
</comment>
<sequence length="102" mass="11831">MILCANCHNLLILENNGLRNTLNCKACPYVYDLTKKIVKTYKNQTKTPDKLVYGGENELKYAAKCVKCNCEIAMYIEMQTRSADEPMTIFYQCVECRTTWKE</sequence>
<dbReference type="GO" id="GO:0008270">
    <property type="term" value="F:zinc ion binding"/>
    <property type="evidence" value="ECO:0007669"/>
    <property type="project" value="UniProtKB-KW"/>
</dbReference>
<protein>
    <recommendedName>
        <fullName evidence="4">DNA-directed RNA polymerase subunit</fullName>
    </recommendedName>
</protein>
<keyword evidence="9" id="KW-1185">Reference proteome</keyword>
<dbReference type="OrthoDB" id="282152at2759"/>
<dbReference type="GO" id="GO:0003676">
    <property type="term" value="F:nucleic acid binding"/>
    <property type="evidence" value="ECO:0007669"/>
    <property type="project" value="InterPro"/>
</dbReference>
<keyword evidence="4" id="KW-0240">DNA-directed RNA polymerase</keyword>
<proteinExistence type="inferred from homology"/>
<dbReference type="STRING" id="1003232.A0A0L1P7B1"/>
<feature type="binding site" evidence="5">
    <location>
        <position position="27"/>
    </location>
    <ligand>
        <name>Zn(2+)</name>
        <dbReference type="ChEBI" id="CHEBI:29105"/>
        <label>1</label>
    </ligand>
</feature>
<evidence type="ECO:0000313" key="9">
    <source>
        <dbReference type="Proteomes" id="UP000003163"/>
    </source>
</evidence>